<gene>
    <name evidence="2" type="ORF">FOB48_04640</name>
</gene>
<dbReference type="Proteomes" id="UP000323865">
    <property type="component" value="Chromosome"/>
</dbReference>
<sequence length="111" mass="12149">MRSCATRASYLLFLFGLVKLCERYEALSVWVVAACPHAGVDRAAHVAPFEYGFERALILRVLTLFSVAAAYRALVLLLLSLQPSEGEGEVAVSVIPRPETAVRDAESRRGL</sequence>
<evidence type="ECO:0008006" key="4">
    <source>
        <dbReference type="Google" id="ProtNLM"/>
    </source>
</evidence>
<organism evidence="2 3">
    <name type="scientific">Dermabacter vaginalis</name>
    <dbReference type="NCBI Taxonomy" id="1630135"/>
    <lineage>
        <taxon>Bacteria</taxon>
        <taxon>Bacillati</taxon>
        <taxon>Actinomycetota</taxon>
        <taxon>Actinomycetes</taxon>
        <taxon>Micrococcales</taxon>
        <taxon>Dermabacteraceae</taxon>
        <taxon>Dermabacter</taxon>
    </lineage>
</organism>
<name>A0ABX6A4F3_9MICO</name>
<protein>
    <recommendedName>
        <fullName evidence="4">Secreted protein</fullName>
    </recommendedName>
</protein>
<evidence type="ECO:0000256" key="1">
    <source>
        <dbReference type="SAM" id="Phobius"/>
    </source>
</evidence>
<proteinExistence type="predicted"/>
<keyword evidence="1" id="KW-0812">Transmembrane</keyword>
<keyword evidence="1" id="KW-0472">Membrane</keyword>
<dbReference type="RefSeq" id="WP_150333038.1">
    <property type="nucleotide sequence ID" value="NZ_CP044108.1"/>
</dbReference>
<reference evidence="2 3" key="1">
    <citation type="submission" date="2019-09" db="EMBL/GenBank/DDBJ databases">
        <title>FDA dAtabase for Regulatory Grade micrObial Sequences (FDA-ARGOS): Supporting development and validation of Infectious Disease Dx tests.</title>
        <authorList>
            <person name="Sciortino C."/>
            <person name="Tallon L."/>
            <person name="Sadzewicz L."/>
            <person name="Vavikolanu K."/>
            <person name="Mehta A."/>
            <person name="Aluvathingal J."/>
            <person name="Nadendla S."/>
            <person name="Nandy P."/>
            <person name="Geyer C."/>
            <person name="Yan Y."/>
            <person name="Sichtig H."/>
        </authorList>
    </citation>
    <scope>NUCLEOTIDE SEQUENCE [LARGE SCALE GENOMIC DNA]</scope>
    <source>
        <strain evidence="2 3">FDAARGOS_640</strain>
    </source>
</reference>
<keyword evidence="1" id="KW-1133">Transmembrane helix</keyword>
<keyword evidence="3" id="KW-1185">Reference proteome</keyword>
<evidence type="ECO:0000313" key="3">
    <source>
        <dbReference type="Proteomes" id="UP000323865"/>
    </source>
</evidence>
<dbReference type="EMBL" id="CP044108">
    <property type="protein sequence ID" value="QEU11652.1"/>
    <property type="molecule type" value="Genomic_DNA"/>
</dbReference>
<accession>A0ABX6A4F3</accession>
<evidence type="ECO:0000313" key="2">
    <source>
        <dbReference type="EMBL" id="QEU11652.1"/>
    </source>
</evidence>
<feature type="transmembrane region" description="Helical" evidence="1">
    <location>
        <begin position="57"/>
        <end position="79"/>
    </location>
</feature>